<dbReference type="Pfam" id="PF07750">
    <property type="entry name" value="GcrA"/>
    <property type="match status" value="1"/>
</dbReference>
<evidence type="ECO:0000256" key="1">
    <source>
        <dbReference type="SAM" id="MobiDB-lite"/>
    </source>
</evidence>
<dbReference type="InterPro" id="IPR011681">
    <property type="entry name" value="GcrA"/>
</dbReference>
<reference evidence="2 3" key="1">
    <citation type="journal article" date="2014" name="Int. J. Syst. Evol. Microbiol.">
        <title>Complete genome sequence of Corynebacterium casei LMG S-19264T (=DSM 44701T), isolated from a smear-ripened cheese.</title>
        <authorList>
            <consortium name="US DOE Joint Genome Institute (JGI-PGF)"/>
            <person name="Walter F."/>
            <person name="Albersmeier A."/>
            <person name="Kalinowski J."/>
            <person name="Ruckert C."/>
        </authorList>
    </citation>
    <scope>NUCLEOTIDE SEQUENCE [LARGE SCALE GENOMIC DNA]</scope>
    <source>
        <strain evidence="2 3">CGMCC 1.15896</strain>
    </source>
</reference>
<dbReference type="Proteomes" id="UP000596977">
    <property type="component" value="Unassembled WGS sequence"/>
</dbReference>
<feature type="region of interest" description="Disordered" evidence="1">
    <location>
        <begin position="65"/>
        <end position="100"/>
    </location>
</feature>
<keyword evidence="3" id="KW-1185">Reference proteome</keyword>
<evidence type="ECO:0000313" key="3">
    <source>
        <dbReference type="Proteomes" id="UP000596977"/>
    </source>
</evidence>
<proteinExistence type="predicted"/>
<dbReference type="EMBL" id="BMKB01000013">
    <property type="protein sequence ID" value="GGA64778.1"/>
    <property type="molecule type" value="Genomic_DNA"/>
</dbReference>
<accession>A0A916W460</accession>
<name>A0A916W460_9HYPH</name>
<dbReference type="RefSeq" id="WP_164734881.1">
    <property type="nucleotide sequence ID" value="NZ_BMKB01000013.1"/>
</dbReference>
<gene>
    <name evidence="2" type="ORF">GCM10011499_39060</name>
</gene>
<sequence length="147" mass="16298">MGREWTKPEIEHATALFKEGYSAHQIGVQVGRTRNSVISRLSRDGVMGNTDRARRINRAVDVKANRSFQRQPSSPLMADPDSDGMKLLSKDAWEPLPGTNPVPLEDVTGCRWPLGEIRDGTFCMCNAPKVEGSSYCATHKRASEPSR</sequence>
<evidence type="ECO:0000313" key="2">
    <source>
        <dbReference type="EMBL" id="GGA64778.1"/>
    </source>
</evidence>
<comment type="caution">
    <text evidence="2">The sequence shown here is derived from an EMBL/GenBank/DDBJ whole genome shotgun (WGS) entry which is preliminary data.</text>
</comment>
<dbReference type="AlphaFoldDB" id="A0A916W460"/>
<protein>
    <recommendedName>
        <fullName evidence="4">GcrA cell cycle regulator</fullName>
    </recommendedName>
</protein>
<organism evidence="2 3">
    <name type="scientific">Pelagibacterium lentulum</name>
    <dbReference type="NCBI Taxonomy" id="2029865"/>
    <lineage>
        <taxon>Bacteria</taxon>
        <taxon>Pseudomonadati</taxon>
        <taxon>Pseudomonadota</taxon>
        <taxon>Alphaproteobacteria</taxon>
        <taxon>Hyphomicrobiales</taxon>
        <taxon>Devosiaceae</taxon>
        <taxon>Pelagibacterium</taxon>
    </lineage>
</organism>
<evidence type="ECO:0008006" key="4">
    <source>
        <dbReference type="Google" id="ProtNLM"/>
    </source>
</evidence>